<evidence type="ECO:0000313" key="2">
    <source>
        <dbReference type="Proteomes" id="UP000499080"/>
    </source>
</evidence>
<reference evidence="1 2" key="1">
    <citation type="journal article" date="2019" name="Sci. Rep.">
        <title>Orb-weaving spider Araneus ventricosus genome elucidates the spidroin gene catalogue.</title>
        <authorList>
            <person name="Kono N."/>
            <person name="Nakamura H."/>
            <person name="Ohtoshi R."/>
            <person name="Moran D.A.P."/>
            <person name="Shinohara A."/>
            <person name="Yoshida Y."/>
            <person name="Fujiwara M."/>
            <person name="Mori M."/>
            <person name="Tomita M."/>
            <person name="Arakawa K."/>
        </authorList>
    </citation>
    <scope>NUCLEOTIDE SEQUENCE [LARGE SCALE GENOMIC DNA]</scope>
</reference>
<comment type="caution">
    <text evidence="1">The sequence shown here is derived from an EMBL/GenBank/DDBJ whole genome shotgun (WGS) entry which is preliminary data.</text>
</comment>
<organism evidence="1 2">
    <name type="scientific">Araneus ventricosus</name>
    <name type="common">Orbweaver spider</name>
    <name type="synonym">Epeira ventricosa</name>
    <dbReference type="NCBI Taxonomy" id="182803"/>
    <lineage>
        <taxon>Eukaryota</taxon>
        <taxon>Metazoa</taxon>
        <taxon>Ecdysozoa</taxon>
        <taxon>Arthropoda</taxon>
        <taxon>Chelicerata</taxon>
        <taxon>Arachnida</taxon>
        <taxon>Araneae</taxon>
        <taxon>Araneomorphae</taxon>
        <taxon>Entelegynae</taxon>
        <taxon>Araneoidea</taxon>
        <taxon>Araneidae</taxon>
        <taxon>Araneus</taxon>
    </lineage>
</organism>
<sequence>MESRFPAMLGVYSGTPVGLGDVTFPVVNVRKKVTSPNPTGSTRIDPLVSWLGREFYKLKHGLTGSELPNLGDELGEHLGDTFGDLGDKWMIPENATLLVLLGKGICETDPLLALDFLRVSGLMDGV</sequence>
<dbReference type="Proteomes" id="UP000499080">
    <property type="component" value="Unassembled WGS sequence"/>
</dbReference>
<dbReference type="AlphaFoldDB" id="A0A4Y2JQA2"/>
<proteinExistence type="predicted"/>
<accession>A0A4Y2JQA2</accession>
<evidence type="ECO:0000313" key="1">
    <source>
        <dbReference type="EMBL" id="GBM92581.1"/>
    </source>
</evidence>
<name>A0A4Y2JQA2_ARAVE</name>
<dbReference type="EMBL" id="BGPR01003800">
    <property type="protein sequence ID" value="GBM92581.1"/>
    <property type="molecule type" value="Genomic_DNA"/>
</dbReference>
<protein>
    <submittedName>
        <fullName evidence="1">Uncharacterized protein</fullName>
    </submittedName>
</protein>
<dbReference type="OrthoDB" id="8064596at2759"/>
<keyword evidence="2" id="KW-1185">Reference proteome</keyword>
<gene>
    <name evidence="1" type="ORF">AVEN_39895_1</name>
</gene>